<protein>
    <recommendedName>
        <fullName evidence="14">HPr kinase/phosphorylase</fullName>
        <shortName evidence="14">HPrK/P</shortName>
        <ecNumber evidence="14">2.7.11.-</ecNumber>
        <ecNumber evidence="14">2.7.4.-</ecNumber>
    </recommendedName>
    <alternativeName>
        <fullName evidence="14">HPr(Ser) kinase/phosphorylase</fullName>
    </alternativeName>
</protein>
<dbReference type="PANTHER" id="PTHR30305:SF1">
    <property type="entry name" value="HPR KINASE_PHOSPHORYLASE"/>
    <property type="match status" value="1"/>
</dbReference>
<dbReference type="GO" id="GO:0000287">
    <property type="term" value="F:magnesium ion binding"/>
    <property type="evidence" value="ECO:0007669"/>
    <property type="project" value="UniProtKB-UniRule"/>
</dbReference>
<evidence type="ECO:0000256" key="15">
    <source>
        <dbReference type="SAM" id="MobiDB-lite"/>
    </source>
</evidence>
<keyword evidence="11 14" id="KW-0460">Magnesium</keyword>
<dbReference type="OrthoDB" id="9778803at2"/>
<dbReference type="InterPro" id="IPR027417">
    <property type="entry name" value="P-loop_NTPase"/>
</dbReference>
<dbReference type="Pfam" id="PF07475">
    <property type="entry name" value="Hpr_kinase_C"/>
    <property type="match status" value="1"/>
</dbReference>
<evidence type="ECO:0000256" key="5">
    <source>
        <dbReference type="ARBA" id="ARBA00022527"/>
    </source>
</evidence>
<keyword evidence="5 14" id="KW-0723">Serine/threonine-protein kinase</keyword>
<feature type="binding site" evidence="14">
    <location>
        <position position="162"/>
    </location>
    <ligand>
        <name>Mg(2+)</name>
        <dbReference type="ChEBI" id="CHEBI:18420"/>
    </ligand>
</feature>
<organism evidence="18 19">
    <name type="scientific">Estrella lausannensis</name>
    <dbReference type="NCBI Taxonomy" id="483423"/>
    <lineage>
        <taxon>Bacteria</taxon>
        <taxon>Pseudomonadati</taxon>
        <taxon>Chlamydiota</taxon>
        <taxon>Chlamydiia</taxon>
        <taxon>Parachlamydiales</taxon>
        <taxon>Candidatus Criblamydiaceae</taxon>
        <taxon>Estrella</taxon>
    </lineage>
</organism>
<keyword evidence="7 14" id="KW-0479">Metal-binding</keyword>
<evidence type="ECO:0000256" key="2">
    <source>
        <dbReference type="ARBA" id="ARBA00001946"/>
    </source>
</evidence>
<feature type="domain" description="HPr(Ser) kinase/phosphorylase N-terminal" evidence="16">
    <location>
        <begin position="13"/>
        <end position="129"/>
    </location>
</feature>
<dbReference type="InterPro" id="IPR011126">
    <property type="entry name" value="Hpr_kin/Pase_Hpr_N"/>
</dbReference>
<dbReference type="Gene3D" id="3.40.1390.20">
    <property type="entry name" value="HprK N-terminal domain-like"/>
    <property type="match status" value="1"/>
</dbReference>
<evidence type="ECO:0000256" key="1">
    <source>
        <dbReference type="ARBA" id="ARBA00001120"/>
    </source>
</evidence>
<name>A0A0H5DPN8_9BACT</name>
<feature type="active site" evidence="14">
    <location>
        <position position="161"/>
    </location>
</feature>
<evidence type="ECO:0000256" key="7">
    <source>
        <dbReference type="ARBA" id="ARBA00022723"/>
    </source>
</evidence>
<dbReference type="EMBL" id="CWGJ01000012">
    <property type="protein sequence ID" value="CRX38541.1"/>
    <property type="molecule type" value="Genomic_DNA"/>
</dbReference>
<dbReference type="InterPro" id="IPR028979">
    <property type="entry name" value="Ser_kin/Pase_Hpr-like_N_sf"/>
</dbReference>
<evidence type="ECO:0000256" key="3">
    <source>
        <dbReference type="ARBA" id="ARBA00006883"/>
    </source>
</evidence>
<dbReference type="GO" id="GO:0000155">
    <property type="term" value="F:phosphorelay sensor kinase activity"/>
    <property type="evidence" value="ECO:0007669"/>
    <property type="project" value="InterPro"/>
</dbReference>
<dbReference type="HAMAP" id="MF_01249">
    <property type="entry name" value="HPr_kinase"/>
    <property type="match status" value="1"/>
</dbReference>
<feature type="region of interest" description="Important for the catalytic mechanism of dephosphorylation" evidence="14">
    <location>
        <begin position="266"/>
        <end position="271"/>
    </location>
</feature>
<dbReference type="GO" id="GO:0004674">
    <property type="term" value="F:protein serine/threonine kinase activity"/>
    <property type="evidence" value="ECO:0007669"/>
    <property type="project" value="UniProtKB-KW"/>
</dbReference>
<keyword evidence="19" id="KW-1185">Reference proteome</keyword>
<dbReference type="NCBIfam" id="TIGR00679">
    <property type="entry name" value="hpr-ser"/>
    <property type="match status" value="1"/>
</dbReference>
<comment type="function">
    <text evidence="14">Catalyzes the ATP- as well as the pyrophosphate-dependent phosphorylation of a specific serine residue in HPr, a phosphocarrier protein of the phosphoenolpyruvate-dependent sugar phosphotransferase system (PTS). HprK/P also catalyzes the pyrophosphate-producing, inorganic phosphate-dependent dephosphorylation (phosphorolysis) of seryl-phosphorylated HPr (P-Ser-HPr).</text>
</comment>
<comment type="cofactor">
    <cofactor evidence="2 14">
        <name>Mg(2+)</name>
        <dbReference type="ChEBI" id="CHEBI:18420"/>
    </cofactor>
</comment>
<feature type="active site" evidence="14">
    <location>
        <position position="245"/>
    </location>
</feature>
<dbReference type="SUPFAM" id="SSF53795">
    <property type="entry name" value="PEP carboxykinase-like"/>
    <property type="match status" value="1"/>
</dbReference>
<evidence type="ECO:0000256" key="9">
    <source>
        <dbReference type="ARBA" id="ARBA00022777"/>
    </source>
</evidence>
<dbReference type="Proteomes" id="UP000220251">
    <property type="component" value="Unassembled WGS sequence"/>
</dbReference>
<evidence type="ECO:0000259" key="16">
    <source>
        <dbReference type="Pfam" id="PF02603"/>
    </source>
</evidence>
<keyword evidence="6 14" id="KW-0808">Transferase</keyword>
<evidence type="ECO:0000256" key="12">
    <source>
        <dbReference type="ARBA" id="ARBA00023268"/>
    </source>
</evidence>
<comment type="miscellaneous">
    <text evidence="14">Both phosphorylation and phosphorolysis are carried out by the same active site and suggest a common mechanism for both reactions.</text>
</comment>
<gene>
    <name evidence="14 18" type="primary">hprK</name>
    <name evidence="18" type="ORF">ELAC_1199</name>
</gene>
<proteinExistence type="inferred from homology"/>
<keyword evidence="12 14" id="KW-0511">Multifunctional enzyme</keyword>
<dbReference type="EC" id="2.7.11.-" evidence="14"/>
<dbReference type="Pfam" id="PF02603">
    <property type="entry name" value="Hpr_kinase_N"/>
    <property type="match status" value="1"/>
</dbReference>
<feature type="domain" description="HPr kinase/phosphorylase C-terminal" evidence="17">
    <location>
        <begin position="132"/>
        <end position="299"/>
    </location>
</feature>
<comment type="caution">
    <text evidence="14">Lacks conserved residue(s) required for the propagation of feature annotation.</text>
</comment>
<comment type="catalytic activity">
    <reaction evidence="13 14">
        <text>[HPr protein]-O-phospho-L-serine + phosphate + H(+) = [HPr protein]-L-serine + diphosphate</text>
        <dbReference type="Rhea" id="RHEA:46604"/>
        <dbReference type="Rhea" id="RHEA-COMP:11602"/>
        <dbReference type="Rhea" id="RHEA-COMP:11603"/>
        <dbReference type="ChEBI" id="CHEBI:15378"/>
        <dbReference type="ChEBI" id="CHEBI:29999"/>
        <dbReference type="ChEBI" id="CHEBI:33019"/>
        <dbReference type="ChEBI" id="CHEBI:43474"/>
        <dbReference type="ChEBI" id="CHEBI:83421"/>
    </reaction>
</comment>
<evidence type="ECO:0000256" key="14">
    <source>
        <dbReference type="HAMAP-Rule" id="MF_01249"/>
    </source>
</evidence>
<evidence type="ECO:0000313" key="18">
    <source>
        <dbReference type="EMBL" id="CRX38541.1"/>
    </source>
</evidence>
<dbReference type="EC" id="2.7.4.-" evidence="14"/>
<comment type="domain">
    <text evidence="14">The Walker A ATP-binding motif also binds Pi and PPi.</text>
</comment>
<evidence type="ECO:0000256" key="10">
    <source>
        <dbReference type="ARBA" id="ARBA00022840"/>
    </source>
</evidence>
<feature type="active site" description="Proton acceptor; for phosphorylation activity. Proton donor; for dephosphorylation activity" evidence="14">
    <location>
        <position position="179"/>
    </location>
</feature>
<feature type="active site" evidence="14">
    <location>
        <position position="140"/>
    </location>
</feature>
<keyword evidence="9 14" id="KW-0418">Kinase</keyword>
<feature type="binding site" evidence="14">
    <location>
        <position position="204"/>
    </location>
    <ligand>
        <name>Mg(2+)</name>
        <dbReference type="ChEBI" id="CHEBI:18420"/>
    </ligand>
</feature>
<keyword evidence="8 14" id="KW-0547">Nucleotide-binding</keyword>
<dbReference type="AlphaFoldDB" id="A0A0H5DPN8"/>
<evidence type="ECO:0000256" key="4">
    <source>
        <dbReference type="ARBA" id="ARBA00011643"/>
    </source>
</evidence>
<evidence type="ECO:0000256" key="6">
    <source>
        <dbReference type="ARBA" id="ARBA00022679"/>
    </source>
</evidence>
<keyword evidence="10 14" id="KW-0067">ATP-binding</keyword>
<evidence type="ECO:0000256" key="13">
    <source>
        <dbReference type="ARBA" id="ARBA00047657"/>
    </source>
</evidence>
<feature type="compositionally biased region" description="Basic and acidic residues" evidence="15">
    <location>
        <begin position="315"/>
        <end position="329"/>
    </location>
</feature>
<feature type="region of interest" description="Important for the catalytic mechanism of both phosphorylation and dephosphorylation" evidence="14">
    <location>
        <begin position="203"/>
        <end position="212"/>
    </location>
</feature>
<comment type="similarity">
    <text evidence="3 14">Belongs to the HPrK/P family.</text>
</comment>
<dbReference type="GO" id="GO:0006109">
    <property type="term" value="P:regulation of carbohydrate metabolic process"/>
    <property type="evidence" value="ECO:0007669"/>
    <property type="project" value="UniProtKB-UniRule"/>
</dbReference>
<dbReference type="SUPFAM" id="SSF75138">
    <property type="entry name" value="HprK N-terminal domain-like"/>
    <property type="match status" value="1"/>
</dbReference>
<dbReference type="Gene3D" id="3.40.50.300">
    <property type="entry name" value="P-loop containing nucleotide triphosphate hydrolases"/>
    <property type="match status" value="1"/>
</dbReference>
<sequence length="335" mass="37968">MYLVRDLYTCHKERLNLELISGEKGLRKQIQVPEAQRPGLSLAGYIKSHASKRIHVFGRVEIEYLRSIDSKTRIERLEAILSLPIPAVIIARRYRPPKELTTVCQKYDIPLFRTNMSTMNLLSKLMLILTEEFAPSTSCHGTLVEVFGVGVLIQGDSSVGKSEAALGLIERGHRLISDDVVKIKKREGTYLEGFGAELTRHHMEIRGIGIINVAHLYGAVCVRDSKSIDLVVMLEVWDETHFYDRVGTDEKSCNFLGINVPFHVLPVKPGRDVVLLLETIALNHRLKQMGYNSAREFNIKLLETIASKNQKRKLRADPNIKVDKDENRSKSKSKK</sequence>
<dbReference type="InterPro" id="IPR003755">
    <property type="entry name" value="HPr(Ser)_kin/Pase"/>
</dbReference>
<dbReference type="RefSeq" id="WP_098038397.1">
    <property type="nucleotide sequence ID" value="NZ_CWGJ01000012.1"/>
</dbReference>
<reference evidence="19" key="1">
    <citation type="submission" date="2015-06" db="EMBL/GenBank/DDBJ databases">
        <authorList>
            <person name="Bertelli C."/>
        </authorList>
    </citation>
    <scope>NUCLEOTIDE SEQUENCE [LARGE SCALE GENOMIC DNA]</scope>
    <source>
        <strain evidence="19">CRIB-30</strain>
    </source>
</reference>
<evidence type="ECO:0000256" key="11">
    <source>
        <dbReference type="ARBA" id="ARBA00022842"/>
    </source>
</evidence>
<evidence type="ECO:0000256" key="8">
    <source>
        <dbReference type="ARBA" id="ARBA00022741"/>
    </source>
</evidence>
<dbReference type="GO" id="GO:0004712">
    <property type="term" value="F:protein serine/threonine/tyrosine kinase activity"/>
    <property type="evidence" value="ECO:0007669"/>
    <property type="project" value="UniProtKB-UniRule"/>
</dbReference>
<dbReference type="PANTHER" id="PTHR30305">
    <property type="entry name" value="PROTEIN YJDM-RELATED"/>
    <property type="match status" value="1"/>
</dbReference>
<comment type="catalytic activity">
    <reaction evidence="1 14">
        <text>[HPr protein]-L-serine + ATP = [HPr protein]-O-phospho-L-serine + ADP + H(+)</text>
        <dbReference type="Rhea" id="RHEA:46600"/>
        <dbReference type="Rhea" id="RHEA-COMP:11602"/>
        <dbReference type="Rhea" id="RHEA-COMP:11603"/>
        <dbReference type="ChEBI" id="CHEBI:15378"/>
        <dbReference type="ChEBI" id="CHEBI:29999"/>
        <dbReference type="ChEBI" id="CHEBI:30616"/>
        <dbReference type="ChEBI" id="CHEBI:83421"/>
        <dbReference type="ChEBI" id="CHEBI:456216"/>
    </reaction>
</comment>
<dbReference type="CDD" id="cd01918">
    <property type="entry name" value="HprK_C"/>
    <property type="match status" value="1"/>
</dbReference>
<feature type="region of interest" description="Disordered" evidence="15">
    <location>
        <begin position="310"/>
        <end position="335"/>
    </location>
</feature>
<accession>A0A0H5DPN8</accession>
<dbReference type="GO" id="GO:0005524">
    <property type="term" value="F:ATP binding"/>
    <property type="evidence" value="ECO:0007669"/>
    <property type="project" value="UniProtKB-UniRule"/>
</dbReference>
<evidence type="ECO:0000259" key="17">
    <source>
        <dbReference type="Pfam" id="PF07475"/>
    </source>
</evidence>
<comment type="subunit">
    <text evidence="4 14">Homohexamer.</text>
</comment>
<dbReference type="InterPro" id="IPR011104">
    <property type="entry name" value="Hpr_kin/Pase_C"/>
</dbReference>
<evidence type="ECO:0000313" key="19">
    <source>
        <dbReference type="Proteomes" id="UP000220251"/>
    </source>
</evidence>
<dbReference type="FunFam" id="3.40.50.300:FF:000174">
    <property type="entry name" value="HPr kinase/phosphorylase"/>
    <property type="match status" value="1"/>
</dbReference>